<comment type="caution">
    <text evidence="2">The sequence shown here is derived from an EMBL/GenBank/DDBJ whole genome shotgun (WGS) entry which is preliminary data.</text>
</comment>
<dbReference type="AlphaFoldDB" id="A0A495PU01"/>
<reference evidence="2 3" key="1">
    <citation type="submission" date="2018-10" db="EMBL/GenBank/DDBJ databases">
        <title>Genomic Encyclopedia of Archaeal and Bacterial Type Strains, Phase II (KMG-II): from individual species to whole genera.</title>
        <authorList>
            <person name="Goeker M."/>
        </authorList>
    </citation>
    <scope>NUCLEOTIDE SEQUENCE [LARGE SCALE GENOMIC DNA]</scope>
    <source>
        <strain evidence="2 3">DSM 19839</strain>
    </source>
</reference>
<dbReference type="Proteomes" id="UP000276282">
    <property type="component" value="Unassembled WGS sequence"/>
</dbReference>
<evidence type="ECO:0000313" key="3">
    <source>
        <dbReference type="Proteomes" id="UP000276282"/>
    </source>
</evidence>
<dbReference type="InterPro" id="IPR025737">
    <property type="entry name" value="FApF"/>
</dbReference>
<feature type="region of interest" description="Disordered" evidence="1">
    <location>
        <begin position="307"/>
        <end position="331"/>
    </location>
</feature>
<organism evidence="2 3">
    <name type="scientific">Gillisia mitskevichiae</name>
    <dbReference type="NCBI Taxonomy" id="270921"/>
    <lineage>
        <taxon>Bacteria</taxon>
        <taxon>Pseudomonadati</taxon>
        <taxon>Bacteroidota</taxon>
        <taxon>Flavobacteriia</taxon>
        <taxon>Flavobacteriales</taxon>
        <taxon>Flavobacteriaceae</taxon>
        <taxon>Gillisia</taxon>
    </lineage>
</organism>
<evidence type="ECO:0000313" key="2">
    <source>
        <dbReference type="EMBL" id="RKS52958.1"/>
    </source>
</evidence>
<accession>A0A495PU01</accession>
<dbReference type="EMBL" id="RBLG01000002">
    <property type="protein sequence ID" value="RKS52958.1"/>
    <property type="molecule type" value="Genomic_DNA"/>
</dbReference>
<name>A0A495PU01_9FLAO</name>
<gene>
    <name evidence="2" type="ORF">BC962_1203</name>
</gene>
<sequence length="331" mass="37791">MMALTTTCMKFHQIKIFTFLIFITSGFTTYAQYTETINSNRPGASQGAFSVGTGVIQLEAGGYYGNDEHTLLRTSTDILGADYSLRYGLFFEALEISLIGSFEEDKEFIRIGANEVEFKTRNFKTNTLGVKYLIFDPSRTIKPDKPNLYSWKANQQFKWKTLIPAVSVYAGANFSQANNPFLYEGEKTITPKVALITQHNWTGSWVLVMNLILDKFTEEFPSYTGIVTLTHAFTPKFAGFLEYQGIISDIYADDYVRTGMAYLVTDDLQFDVSGLLNFKNTPDRWQLAAGVSYRLDLHKKEEYLDDSYEGDRRRKRTEKDALKEEDIPEQN</sequence>
<evidence type="ECO:0000256" key="1">
    <source>
        <dbReference type="SAM" id="MobiDB-lite"/>
    </source>
</evidence>
<dbReference type="Pfam" id="PF13557">
    <property type="entry name" value="Phenol_MetA_deg"/>
    <property type="match status" value="1"/>
</dbReference>
<feature type="compositionally biased region" description="Basic and acidic residues" evidence="1">
    <location>
        <begin position="309"/>
        <end position="325"/>
    </location>
</feature>
<keyword evidence="3" id="KW-1185">Reference proteome</keyword>
<proteinExistence type="predicted"/>
<protein>
    <submittedName>
        <fullName evidence="2">Outer membrane putative beta-barrel porin/alpha-amylase</fullName>
    </submittedName>
</protein>